<gene>
    <name evidence="7" type="ORF">LSINAPIS_LOCUS10688</name>
</gene>
<evidence type="ECO:0000256" key="5">
    <source>
        <dbReference type="SAM" id="MobiDB-lite"/>
    </source>
</evidence>
<proteinExistence type="predicted"/>
<dbReference type="AlphaFoldDB" id="A0A5E4QSM5"/>
<dbReference type="Proteomes" id="UP000324832">
    <property type="component" value="Unassembled WGS sequence"/>
</dbReference>
<reference evidence="7 8" key="1">
    <citation type="submission" date="2017-07" db="EMBL/GenBank/DDBJ databases">
        <authorList>
            <person name="Talla V."/>
            <person name="Backstrom N."/>
        </authorList>
    </citation>
    <scope>NUCLEOTIDE SEQUENCE [LARGE SCALE GENOMIC DNA]</scope>
</reference>
<dbReference type="GO" id="GO:0005739">
    <property type="term" value="C:mitochondrion"/>
    <property type="evidence" value="ECO:0007669"/>
    <property type="project" value="TreeGrafter"/>
</dbReference>
<feature type="compositionally biased region" description="Basic and acidic residues" evidence="5">
    <location>
        <begin position="180"/>
        <end position="197"/>
    </location>
</feature>
<feature type="region of interest" description="Disordered" evidence="5">
    <location>
        <begin position="285"/>
        <end position="319"/>
    </location>
</feature>
<protein>
    <recommendedName>
        <fullName evidence="2">peptidylprolyl isomerase</fullName>
        <ecNumber evidence="2">5.2.1.8</ecNumber>
    </recommendedName>
</protein>
<dbReference type="GO" id="GO:0003755">
    <property type="term" value="F:peptidyl-prolyl cis-trans isomerase activity"/>
    <property type="evidence" value="ECO:0007669"/>
    <property type="project" value="UniProtKB-KW"/>
</dbReference>
<dbReference type="EMBL" id="FZQP02004433">
    <property type="protein sequence ID" value="VVC99927.1"/>
    <property type="molecule type" value="Genomic_DNA"/>
</dbReference>
<dbReference type="PANTHER" id="PTHR11071">
    <property type="entry name" value="PEPTIDYL-PROLYL CIS-TRANS ISOMERASE"/>
    <property type="match status" value="1"/>
</dbReference>
<evidence type="ECO:0000256" key="4">
    <source>
        <dbReference type="ARBA" id="ARBA00023235"/>
    </source>
</evidence>
<keyword evidence="4" id="KW-0413">Isomerase</keyword>
<dbReference type="PANTHER" id="PTHR11071:SF565">
    <property type="entry name" value="MOCA-CYP, ISOFORM A"/>
    <property type="match status" value="1"/>
</dbReference>
<evidence type="ECO:0000256" key="1">
    <source>
        <dbReference type="ARBA" id="ARBA00000971"/>
    </source>
</evidence>
<dbReference type="InterPro" id="IPR002130">
    <property type="entry name" value="Cyclophilin-type_PPIase_dom"/>
</dbReference>
<feature type="region of interest" description="Disordered" evidence="5">
    <location>
        <begin position="175"/>
        <end position="248"/>
    </location>
</feature>
<dbReference type="PROSITE" id="PS50072">
    <property type="entry name" value="CSA_PPIASE_2"/>
    <property type="match status" value="1"/>
</dbReference>
<feature type="domain" description="PPIase cyclophilin-type" evidence="6">
    <location>
        <begin position="15"/>
        <end position="177"/>
    </location>
</feature>
<evidence type="ECO:0000256" key="3">
    <source>
        <dbReference type="ARBA" id="ARBA00023110"/>
    </source>
</evidence>
<keyword evidence="8" id="KW-1185">Reference proteome</keyword>
<evidence type="ECO:0000259" key="6">
    <source>
        <dbReference type="PROSITE" id="PS50072"/>
    </source>
</evidence>
<evidence type="ECO:0000313" key="7">
    <source>
        <dbReference type="EMBL" id="VVC99927.1"/>
    </source>
</evidence>
<dbReference type="InterPro" id="IPR029000">
    <property type="entry name" value="Cyclophilin-like_dom_sf"/>
</dbReference>
<organism evidence="7 8">
    <name type="scientific">Leptidea sinapis</name>
    <dbReference type="NCBI Taxonomy" id="189913"/>
    <lineage>
        <taxon>Eukaryota</taxon>
        <taxon>Metazoa</taxon>
        <taxon>Ecdysozoa</taxon>
        <taxon>Arthropoda</taxon>
        <taxon>Hexapoda</taxon>
        <taxon>Insecta</taxon>
        <taxon>Pterygota</taxon>
        <taxon>Neoptera</taxon>
        <taxon>Endopterygota</taxon>
        <taxon>Lepidoptera</taxon>
        <taxon>Glossata</taxon>
        <taxon>Ditrysia</taxon>
        <taxon>Papilionoidea</taxon>
        <taxon>Pieridae</taxon>
        <taxon>Dismorphiinae</taxon>
        <taxon>Leptidea</taxon>
    </lineage>
</organism>
<name>A0A5E4QSM5_9NEOP</name>
<dbReference type="GO" id="GO:0006457">
    <property type="term" value="P:protein folding"/>
    <property type="evidence" value="ECO:0007669"/>
    <property type="project" value="TreeGrafter"/>
</dbReference>
<dbReference type="EC" id="5.2.1.8" evidence="2"/>
<evidence type="ECO:0000256" key="2">
    <source>
        <dbReference type="ARBA" id="ARBA00013194"/>
    </source>
</evidence>
<feature type="compositionally biased region" description="Basic residues" evidence="5">
    <location>
        <begin position="198"/>
        <end position="214"/>
    </location>
</feature>
<dbReference type="Pfam" id="PF00160">
    <property type="entry name" value="Pro_isomerase"/>
    <property type="match status" value="1"/>
</dbReference>
<sequence>MTVDGDDKVERERVFMDISIGGLPSGRIVFELYNEIAPKTTENFRALCAGDKGIGKVTGKPLTYQGMVFHRVVKDFMIQGGDFTNANGTGGESIYGGTFEDETFEVNHDRPFLLSMANRGKDTNGRGRQSPVPLSFFVHVVFGEVVGGATLVRQLEALPVDRNARPLQDVLVTKCKKRKQDKDKVNDESGTESEKSHKKEKKKKKDKKKKRHHSGSISEREGTPEANHPLVMTPRYRERERPSYTRSGRVIKGRGVFRFRTRSRSRSVTPPHWRQAQRRIVKELSTMSRRSNRGGFWKRDGRTPPPREREEGEIDTNDSREKLDYNALDFEEDMDQDAEEGEIVQKKSEVGRRDLRHRMENRADLLARALGVNPRHERNI</sequence>
<dbReference type="GO" id="GO:0016018">
    <property type="term" value="F:cyclosporin A binding"/>
    <property type="evidence" value="ECO:0007669"/>
    <property type="project" value="TreeGrafter"/>
</dbReference>
<evidence type="ECO:0000313" key="8">
    <source>
        <dbReference type="Proteomes" id="UP000324832"/>
    </source>
</evidence>
<comment type="catalytic activity">
    <reaction evidence="1">
        <text>[protein]-peptidylproline (omega=180) = [protein]-peptidylproline (omega=0)</text>
        <dbReference type="Rhea" id="RHEA:16237"/>
        <dbReference type="Rhea" id="RHEA-COMP:10747"/>
        <dbReference type="Rhea" id="RHEA-COMP:10748"/>
        <dbReference type="ChEBI" id="CHEBI:83833"/>
        <dbReference type="ChEBI" id="CHEBI:83834"/>
        <dbReference type="EC" id="5.2.1.8"/>
    </reaction>
</comment>
<dbReference type="PRINTS" id="PR00153">
    <property type="entry name" value="CSAPPISMRASE"/>
</dbReference>
<dbReference type="SUPFAM" id="SSF50891">
    <property type="entry name" value="Cyclophilin-like"/>
    <property type="match status" value="1"/>
</dbReference>
<accession>A0A5E4QSM5</accession>
<dbReference type="Gene3D" id="2.40.100.10">
    <property type="entry name" value="Cyclophilin-like"/>
    <property type="match status" value="1"/>
</dbReference>
<dbReference type="FunFam" id="2.40.100.10:FF:000025">
    <property type="entry name" value="Peptidyl-prolyl cis-trans isomerase CYP19-2"/>
    <property type="match status" value="1"/>
</dbReference>
<keyword evidence="3" id="KW-0697">Rotamase</keyword>
<feature type="compositionally biased region" description="Basic and acidic residues" evidence="5">
    <location>
        <begin position="297"/>
        <end position="310"/>
    </location>
</feature>